<gene>
    <name evidence="1" type="ORF">EOD39_18166</name>
</gene>
<sequence length="100" mass="11150">MEDLKVATQAQEKHRGRFRKGALAGRTVKSCTVNQGATVVSEARSMEGICWGEDDSAKKKMVSEEQLQIQRLAKELAWLREKAAAEPGERTPPSVPLQQW</sequence>
<dbReference type="Proteomes" id="UP000289886">
    <property type="component" value="Unassembled WGS sequence"/>
</dbReference>
<keyword evidence="2" id="KW-1185">Reference proteome</keyword>
<evidence type="ECO:0000313" key="2">
    <source>
        <dbReference type="Proteomes" id="UP000289886"/>
    </source>
</evidence>
<comment type="caution">
    <text evidence="1">The sequence shown here is derived from an EMBL/GenBank/DDBJ whole genome shotgun (WGS) entry which is preliminary data.</text>
</comment>
<proteinExistence type="predicted"/>
<protein>
    <submittedName>
        <fullName evidence="1">Uncharacterized protein</fullName>
    </submittedName>
</protein>
<organism evidence="1 2">
    <name type="scientific">Acipenser ruthenus</name>
    <name type="common">Sterlet sturgeon</name>
    <dbReference type="NCBI Taxonomy" id="7906"/>
    <lineage>
        <taxon>Eukaryota</taxon>
        <taxon>Metazoa</taxon>
        <taxon>Chordata</taxon>
        <taxon>Craniata</taxon>
        <taxon>Vertebrata</taxon>
        <taxon>Euteleostomi</taxon>
        <taxon>Actinopterygii</taxon>
        <taxon>Chondrostei</taxon>
        <taxon>Acipenseriformes</taxon>
        <taxon>Acipenseridae</taxon>
        <taxon>Acipenser</taxon>
    </lineage>
</organism>
<reference evidence="1 2" key="1">
    <citation type="submission" date="2019-01" db="EMBL/GenBank/DDBJ databases">
        <title>Draft Genome and Complete Hox-Cluster Characterization of the Sterlet Sturgeon (Acipenser ruthenus).</title>
        <authorList>
            <person name="Wei Q."/>
        </authorList>
    </citation>
    <scope>NUCLEOTIDE SEQUENCE [LARGE SCALE GENOMIC DNA]</scope>
    <source>
        <strain evidence="1">WHYD16114868_AA</strain>
        <tissue evidence="1">Blood</tissue>
    </source>
</reference>
<evidence type="ECO:0000313" key="1">
    <source>
        <dbReference type="EMBL" id="RXM94275.1"/>
    </source>
</evidence>
<accession>A0A444V1G2</accession>
<dbReference type="AlphaFoldDB" id="A0A444V1G2"/>
<name>A0A444V1G2_ACIRT</name>
<dbReference type="EMBL" id="SCEB01003544">
    <property type="protein sequence ID" value="RXM94275.1"/>
    <property type="molecule type" value="Genomic_DNA"/>
</dbReference>